<evidence type="ECO:0000313" key="3">
    <source>
        <dbReference type="EMBL" id="NGP77290.1"/>
    </source>
</evidence>
<reference evidence="3 4" key="1">
    <citation type="submission" date="2020-02" db="EMBL/GenBank/DDBJ databases">
        <title>Balneolaceae bacterium YR4-1, complete genome.</title>
        <authorList>
            <person name="Li Y."/>
            <person name="Wu S."/>
        </authorList>
    </citation>
    <scope>NUCLEOTIDE SEQUENCE [LARGE SCALE GENOMIC DNA]</scope>
    <source>
        <strain evidence="3 4">YR4-1</strain>
    </source>
</reference>
<feature type="repeat" description="TPR" evidence="1">
    <location>
        <begin position="159"/>
        <end position="192"/>
    </location>
</feature>
<organism evidence="3 4">
    <name type="scientific">Halalkalibaculum roseum</name>
    <dbReference type="NCBI Taxonomy" id="2709311"/>
    <lineage>
        <taxon>Bacteria</taxon>
        <taxon>Pseudomonadati</taxon>
        <taxon>Balneolota</taxon>
        <taxon>Balneolia</taxon>
        <taxon>Balneolales</taxon>
        <taxon>Balneolaceae</taxon>
        <taxon>Halalkalibaculum</taxon>
    </lineage>
</organism>
<proteinExistence type="predicted"/>
<dbReference type="RefSeq" id="WP_165142470.1">
    <property type="nucleotide sequence ID" value="NZ_JAALLT010000003.1"/>
</dbReference>
<keyword evidence="4" id="KW-1185">Reference proteome</keyword>
<keyword evidence="2" id="KW-1133">Transmembrane helix</keyword>
<dbReference type="Pfam" id="PF13181">
    <property type="entry name" value="TPR_8"/>
    <property type="match status" value="2"/>
</dbReference>
<dbReference type="AlphaFoldDB" id="A0A6M1SWA6"/>
<dbReference type="SMART" id="SM00028">
    <property type="entry name" value="TPR"/>
    <property type="match status" value="2"/>
</dbReference>
<comment type="caution">
    <text evidence="3">The sequence shown here is derived from an EMBL/GenBank/DDBJ whole genome shotgun (WGS) entry which is preliminary data.</text>
</comment>
<gene>
    <name evidence="3" type="ORF">G3570_11630</name>
</gene>
<evidence type="ECO:0000313" key="4">
    <source>
        <dbReference type="Proteomes" id="UP000473278"/>
    </source>
</evidence>
<dbReference type="SUPFAM" id="SSF48452">
    <property type="entry name" value="TPR-like"/>
    <property type="match status" value="1"/>
</dbReference>
<dbReference type="EMBL" id="JAALLT010000003">
    <property type="protein sequence ID" value="NGP77290.1"/>
    <property type="molecule type" value="Genomic_DNA"/>
</dbReference>
<keyword evidence="2" id="KW-0812">Transmembrane</keyword>
<keyword evidence="2" id="KW-0472">Membrane</keyword>
<dbReference type="InterPro" id="IPR011990">
    <property type="entry name" value="TPR-like_helical_dom_sf"/>
</dbReference>
<dbReference type="PROSITE" id="PS50005">
    <property type="entry name" value="TPR"/>
    <property type="match status" value="2"/>
</dbReference>
<feature type="transmembrane region" description="Helical" evidence="2">
    <location>
        <begin position="69"/>
        <end position="90"/>
    </location>
</feature>
<accession>A0A6M1SWA6</accession>
<sequence>MIESFSQNKLEEKIDQYVNGQLSQEEVDELWAELIQDGYHLDYLKTVANLKEVVKKKKERRKALKMKRYWSYAAAAVIALTIGILGVMNFQQSGVNGDIQPIQSIELDYYRSPDGNVDNEADNNIIRDAITLANTGQFDQATALLNRELQSANDPQWISELNLNLGSLYYNEGNYRESTDYFQKIITQKESSNDNLSTEEKLILEKAYWYLGNAYFQLDQLDMAKQNIENAYALNGAYRRVAESYLNAFSK</sequence>
<feature type="repeat" description="TPR" evidence="1">
    <location>
        <begin position="205"/>
        <end position="238"/>
    </location>
</feature>
<name>A0A6M1SWA6_9BACT</name>
<dbReference type="InterPro" id="IPR019734">
    <property type="entry name" value="TPR_rpt"/>
</dbReference>
<evidence type="ECO:0000256" key="1">
    <source>
        <dbReference type="PROSITE-ProRule" id="PRU00339"/>
    </source>
</evidence>
<dbReference type="Gene3D" id="1.25.40.10">
    <property type="entry name" value="Tetratricopeptide repeat domain"/>
    <property type="match status" value="1"/>
</dbReference>
<evidence type="ECO:0000256" key="2">
    <source>
        <dbReference type="SAM" id="Phobius"/>
    </source>
</evidence>
<dbReference type="Proteomes" id="UP000473278">
    <property type="component" value="Unassembled WGS sequence"/>
</dbReference>
<keyword evidence="1" id="KW-0802">TPR repeat</keyword>
<protein>
    <submittedName>
        <fullName evidence="3">Uncharacterized protein</fullName>
    </submittedName>
</protein>